<dbReference type="Gene3D" id="1.10.10.60">
    <property type="entry name" value="Homeodomain-like"/>
    <property type="match status" value="1"/>
</dbReference>
<dbReference type="InterPro" id="IPR025943">
    <property type="entry name" value="Sigma_54_int_dom_ATP-bd_2"/>
</dbReference>
<protein>
    <submittedName>
        <fullName evidence="12">Chemotaxis protein CheY</fullName>
    </submittedName>
</protein>
<dbReference type="eggNOG" id="COG2204">
    <property type="taxonomic scope" value="Bacteria"/>
</dbReference>
<dbReference type="PROSITE" id="PS00675">
    <property type="entry name" value="SIGMA54_INTERACT_1"/>
    <property type="match status" value="1"/>
</dbReference>
<dbReference type="Gene3D" id="3.40.50.2300">
    <property type="match status" value="1"/>
</dbReference>
<keyword evidence="4" id="KW-0902">Two-component regulatory system</keyword>
<dbReference type="OrthoDB" id="9804019at2"/>
<dbReference type="PANTHER" id="PTHR32071:SF100">
    <property type="entry name" value="RESPONSE REGULATOR PROTEIN PILR"/>
    <property type="match status" value="1"/>
</dbReference>
<evidence type="ECO:0000256" key="5">
    <source>
        <dbReference type="ARBA" id="ARBA00023015"/>
    </source>
</evidence>
<dbReference type="CDD" id="cd00009">
    <property type="entry name" value="AAA"/>
    <property type="match status" value="1"/>
</dbReference>
<keyword evidence="13" id="KW-1185">Reference proteome</keyword>
<dbReference type="InterPro" id="IPR002197">
    <property type="entry name" value="HTH_Fis"/>
</dbReference>
<dbReference type="SMART" id="SM00382">
    <property type="entry name" value="AAA"/>
    <property type="match status" value="1"/>
</dbReference>
<evidence type="ECO:0000313" key="13">
    <source>
        <dbReference type="Proteomes" id="UP000030017"/>
    </source>
</evidence>
<dbReference type="GO" id="GO:0005524">
    <property type="term" value="F:ATP binding"/>
    <property type="evidence" value="ECO:0007669"/>
    <property type="project" value="UniProtKB-KW"/>
</dbReference>
<feature type="modified residue" description="4-aspartylphosphate" evidence="8">
    <location>
        <position position="55"/>
    </location>
</feature>
<sequence length="492" mass="53172">MAETRSALVVDDERDIRELLVMTLGRMGLRCDTASSLSDARAQLARNRYDLCLTDMRLPDGSGIDLIAEISQQHPQTPVAMITAFGNVDAAVEALKAGAFDFVAKPVELSVLRDLVRHALELKEKPAVVHSPDTVATRLYGESPAMEQLRQTIAKVARSQAPVYIAGESGVGKELVARTIHSEGGRATGPFVPVNCGAIPSELMESEFFGHKKGSFTGAHADKPGLFQSADGGTLFLDEVAELPLAMQVKLLRAIQEKSIKPVGANAEIVVDVRILSATHKNLAAMVADGRFRQDLYYRINVIELRVPPLRERLEDLPGLCAKILQRLAADLDRPAPSLSGDAVEALRHYAFPGNVRELENILERALALADGDHLDAHDLRLPNHPAIASSHGTPPLSTGPFATTTHHPVPGNSPQPPHTPQAAAAAAGIDPRTIDPRDTATSALPSYIEEIERAAIQHALQENRYNKTRTAAALGITFRALRYKLKKLGID</sequence>
<dbReference type="STRING" id="1122185.N792_02050"/>
<dbReference type="AlphaFoldDB" id="A0A0A0EPW5"/>
<evidence type="ECO:0000256" key="7">
    <source>
        <dbReference type="ARBA" id="ARBA00023163"/>
    </source>
</evidence>
<evidence type="ECO:0000256" key="2">
    <source>
        <dbReference type="ARBA" id="ARBA00022741"/>
    </source>
</evidence>
<proteinExistence type="predicted"/>
<evidence type="ECO:0000256" key="3">
    <source>
        <dbReference type="ARBA" id="ARBA00022840"/>
    </source>
</evidence>
<dbReference type="InterPro" id="IPR002078">
    <property type="entry name" value="Sigma_54_int"/>
</dbReference>
<organism evidence="12 13">
    <name type="scientific">Lysobacter concretionis Ko07 = DSM 16239</name>
    <dbReference type="NCBI Taxonomy" id="1122185"/>
    <lineage>
        <taxon>Bacteria</taxon>
        <taxon>Pseudomonadati</taxon>
        <taxon>Pseudomonadota</taxon>
        <taxon>Gammaproteobacteria</taxon>
        <taxon>Lysobacterales</taxon>
        <taxon>Lysobacteraceae</taxon>
        <taxon>Novilysobacter</taxon>
    </lineage>
</organism>
<dbReference type="InterPro" id="IPR003593">
    <property type="entry name" value="AAA+_ATPase"/>
</dbReference>
<keyword evidence="2" id="KW-0547">Nucleotide-binding</keyword>
<keyword evidence="7" id="KW-0804">Transcription</keyword>
<reference evidence="12 13" key="1">
    <citation type="submission" date="2013-08" db="EMBL/GenBank/DDBJ databases">
        <title>Genome sequencing of Lysobacter.</title>
        <authorList>
            <person name="Zhang S."/>
            <person name="Wang G."/>
        </authorList>
    </citation>
    <scope>NUCLEOTIDE SEQUENCE [LARGE SCALE GENOMIC DNA]</scope>
    <source>
        <strain evidence="12 13">Ko07</strain>
    </source>
</reference>
<dbReference type="GO" id="GO:0000160">
    <property type="term" value="P:phosphorelay signal transduction system"/>
    <property type="evidence" value="ECO:0007669"/>
    <property type="project" value="UniProtKB-KW"/>
</dbReference>
<dbReference type="Proteomes" id="UP000030017">
    <property type="component" value="Unassembled WGS sequence"/>
</dbReference>
<dbReference type="PROSITE" id="PS50110">
    <property type="entry name" value="RESPONSE_REGULATORY"/>
    <property type="match status" value="1"/>
</dbReference>
<evidence type="ECO:0000256" key="4">
    <source>
        <dbReference type="ARBA" id="ARBA00023012"/>
    </source>
</evidence>
<evidence type="ECO:0000256" key="9">
    <source>
        <dbReference type="SAM" id="MobiDB-lite"/>
    </source>
</evidence>
<evidence type="ECO:0000256" key="1">
    <source>
        <dbReference type="ARBA" id="ARBA00022553"/>
    </source>
</evidence>
<evidence type="ECO:0000256" key="6">
    <source>
        <dbReference type="ARBA" id="ARBA00023125"/>
    </source>
</evidence>
<dbReference type="PROSITE" id="PS00688">
    <property type="entry name" value="SIGMA54_INTERACT_3"/>
    <property type="match status" value="1"/>
</dbReference>
<dbReference type="PROSITE" id="PS00676">
    <property type="entry name" value="SIGMA54_INTERACT_2"/>
    <property type="match status" value="1"/>
</dbReference>
<evidence type="ECO:0000259" key="11">
    <source>
        <dbReference type="PROSITE" id="PS50110"/>
    </source>
</evidence>
<feature type="domain" description="Sigma-54 factor interaction" evidence="10">
    <location>
        <begin position="139"/>
        <end position="368"/>
    </location>
</feature>
<evidence type="ECO:0000256" key="8">
    <source>
        <dbReference type="PROSITE-ProRule" id="PRU00169"/>
    </source>
</evidence>
<dbReference type="SUPFAM" id="SSF52172">
    <property type="entry name" value="CheY-like"/>
    <property type="match status" value="1"/>
</dbReference>
<accession>A0A0A0EPW5</accession>
<gene>
    <name evidence="12" type="ORF">N792_02050</name>
</gene>
<dbReference type="GO" id="GO:0043565">
    <property type="term" value="F:sequence-specific DNA binding"/>
    <property type="evidence" value="ECO:0007669"/>
    <property type="project" value="InterPro"/>
</dbReference>
<dbReference type="PANTHER" id="PTHR32071">
    <property type="entry name" value="TRANSCRIPTIONAL REGULATORY PROTEIN"/>
    <property type="match status" value="1"/>
</dbReference>
<feature type="region of interest" description="Disordered" evidence="9">
    <location>
        <begin position="384"/>
        <end position="428"/>
    </location>
</feature>
<dbReference type="Pfam" id="PF00072">
    <property type="entry name" value="Response_reg"/>
    <property type="match status" value="1"/>
</dbReference>
<evidence type="ECO:0000313" key="12">
    <source>
        <dbReference type="EMBL" id="KGM53026.1"/>
    </source>
</evidence>
<dbReference type="InterPro" id="IPR011006">
    <property type="entry name" value="CheY-like_superfamily"/>
</dbReference>
<dbReference type="EMBL" id="AVPS01000001">
    <property type="protein sequence ID" value="KGM53026.1"/>
    <property type="molecule type" value="Genomic_DNA"/>
</dbReference>
<evidence type="ECO:0000259" key="10">
    <source>
        <dbReference type="PROSITE" id="PS50045"/>
    </source>
</evidence>
<feature type="domain" description="Response regulatory" evidence="11">
    <location>
        <begin position="6"/>
        <end position="120"/>
    </location>
</feature>
<dbReference type="Pfam" id="PF00158">
    <property type="entry name" value="Sigma54_activat"/>
    <property type="match status" value="1"/>
</dbReference>
<keyword evidence="5" id="KW-0805">Transcription regulation</keyword>
<dbReference type="SUPFAM" id="SSF46689">
    <property type="entry name" value="Homeodomain-like"/>
    <property type="match status" value="1"/>
</dbReference>
<name>A0A0A0EPW5_9GAMM</name>
<dbReference type="InterPro" id="IPR058031">
    <property type="entry name" value="AAA_lid_NorR"/>
</dbReference>
<dbReference type="InterPro" id="IPR025662">
    <property type="entry name" value="Sigma_54_int_dom_ATP-bd_1"/>
</dbReference>
<keyword evidence="6" id="KW-0238">DNA-binding</keyword>
<dbReference type="PRINTS" id="PR01590">
    <property type="entry name" value="HTHFIS"/>
</dbReference>
<dbReference type="Gene3D" id="3.40.50.300">
    <property type="entry name" value="P-loop containing nucleotide triphosphate hydrolases"/>
    <property type="match status" value="1"/>
</dbReference>
<dbReference type="Gene3D" id="1.10.8.60">
    <property type="match status" value="1"/>
</dbReference>
<keyword evidence="3" id="KW-0067">ATP-binding</keyword>
<dbReference type="InterPro" id="IPR025944">
    <property type="entry name" value="Sigma_54_int_dom_CS"/>
</dbReference>
<feature type="compositionally biased region" description="Polar residues" evidence="9">
    <location>
        <begin position="391"/>
        <end position="407"/>
    </location>
</feature>
<dbReference type="FunFam" id="3.40.50.2300:FF:000018">
    <property type="entry name" value="DNA-binding transcriptional regulator NtrC"/>
    <property type="match status" value="1"/>
</dbReference>
<dbReference type="InterPro" id="IPR001789">
    <property type="entry name" value="Sig_transdc_resp-reg_receiver"/>
</dbReference>
<dbReference type="SMART" id="SM00448">
    <property type="entry name" value="REC"/>
    <property type="match status" value="1"/>
</dbReference>
<dbReference type="Pfam" id="PF02954">
    <property type="entry name" value="HTH_8"/>
    <property type="match status" value="1"/>
</dbReference>
<dbReference type="RefSeq" id="WP_036192019.1">
    <property type="nucleotide sequence ID" value="NZ_AVPS01000001.1"/>
</dbReference>
<keyword evidence="1 8" id="KW-0597">Phosphoprotein</keyword>
<dbReference type="GO" id="GO:0006355">
    <property type="term" value="P:regulation of DNA-templated transcription"/>
    <property type="evidence" value="ECO:0007669"/>
    <property type="project" value="InterPro"/>
</dbReference>
<dbReference type="SUPFAM" id="SSF52540">
    <property type="entry name" value="P-loop containing nucleoside triphosphate hydrolases"/>
    <property type="match status" value="1"/>
</dbReference>
<dbReference type="Pfam" id="PF25601">
    <property type="entry name" value="AAA_lid_14"/>
    <property type="match status" value="1"/>
</dbReference>
<comment type="caution">
    <text evidence="12">The sequence shown here is derived from an EMBL/GenBank/DDBJ whole genome shotgun (WGS) entry which is preliminary data.</text>
</comment>
<dbReference type="PROSITE" id="PS50045">
    <property type="entry name" value="SIGMA54_INTERACT_4"/>
    <property type="match status" value="1"/>
</dbReference>
<dbReference type="InterPro" id="IPR027417">
    <property type="entry name" value="P-loop_NTPase"/>
</dbReference>
<dbReference type="InterPro" id="IPR009057">
    <property type="entry name" value="Homeodomain-like_sf"/>
</dbReference>
<dbReference type="FunFam" id="3.40.50.300:FF:000006">
    <property type="entry name" value="DNA-binding transcriptional regulator NtrC"/>
    <property type="match status" value="1"/>
</dbReference>